<protein>
    <submittedName>
        <fullName evidence="1">Uncharacterized protein</fullName>
    </submittedName>
</protein>
<proteinExistence type="predicted"/>
<reference evidence="1 2" key="1">
    <citation type="submission" date="2022-11" db="EMBL/GenBank/DDBJ databases">
        <title>Acinetobacter entericus sp. nov., isolated from the gut of the plastic-eating larvae of the Coleoptera insect Zophobas atratus.</title>
        <authorList>
            <person name="Dong X."/>
            <person name="Yang Y."/>
        </authorList>
    </citation>
    <scope>NUCLEOTIDE SEQUENCE [LARGE SCALE GENOMIC DNA]</scope>
    <source>
        <strain evidence="1 2">BIT-DXN8</strain>
    </source>
</reference>
<name>A0ABT3NNZ6_9GAMM</name>
<comment type="caution">
    <text evidence="1">The sequence shown here is derived from an EMBL/GenBank/DDBJ whole genome shotgun (WGS) entry which is preliminary data.</text>
</comment>
<sequence>MSKRKYLIIHKVRRINRVWCVGYDCGGFWHLLEQVKTRSEANELADHFDDALNGLLE</sequence>
<keyword evidence="2" id="KW-1185">Reference proteome</keyword>
<dbReference type="EMBL" id="JAPEQW010000080">
    <property type="protein sequence ID" value="MCW8041284.1"/>
    <property type="molecule type" value="Genomic_DNA"/>
</dbReference>
<gene>
    <name evidence="1" type="ORF">OKC24_19420</name>
</gene>
<accession>A0ABT3NNZ6</accession>
<dbReference type="Proteomes" id="UP001209682">
    <property type="component" value="Unassembled WGS sequence"/>
</dbReference>
<evidence type="ECO:0000313" key="2">
    <source>
        <dbReference type="Proteomes" id="UP001209682"/>
    </source>
</evidence>
<evidence type="ECO:0000313" key="1">
    <source>
        <dbReference type="EMBL" id="MCW8041284.1"/>
    </source>
</evidence>
<organism evidence="1 2">
    <name type="scientific">Acinetobacter entericus</name>
    <dbReference type="NCBI Taxonomy" id="2989714"/>
    <lineage>
        <taxon>Bacteria</taxon>
        <taxon>Pseudomonadati</taxon>
        <taxon>Pseudomonadota</taxon>
        <taxon>Gammaproteobacteria</taxon>
        <taxon>Moraxellales</taxon>
        <taxon>Moraxellaceae</taxon>
        <taxon>Acinetobacter</taxon>
    </lineage>
</organism>
<dbReference type="RefSeq" id="WP_165381221.1">
    <property type="nucleotide sequence ID" value="NZ_JAPEQW010000080.1"/>
</dbReference>